<feature type="compositionally biased region" description="Acidic residues" evidence="1">
    <location>
        <begin position="639"/>
        <end position="652"/>
    </location>
</feature>
<evidence type="ECO:0000313" key="2">
    <source>
        <dbReference type="EMBL" id="KAL1138419.1"/>
    </source>
</evidence>
<name>A0ABD0ZEC0_9HEMI</name>
<feature type="compositionally biased region" description="Basic residues" evidence="1">
    <location>
        <begin position="1004"/>
        <end position="1024"/>
    </location>
</feature>
<feature type="region of interest" description="Disordered" evidence="1">
    <location>
        <begin position="1"/>
        <end position="24"/>
    </location>
</feature>
<feature type="region of interest" description="Disordered" evidence="1">
    <location>
        <begin position="419"/>
        <end position="441"/>
    </location>
</feature>
<organism evidence="2 3">
    <name type="scientific">Ranatra chinensis</name>
    <dbReference type="NCBI Taxonomy" id="642074"/>
    <lineage>
        <taxon>Eukaryota</taxon>
        <taxon>Metazoa</taxon>
        <taxon>Ecdysozoa</taxon>
        <taxon>Arthropoda</taxon>
        <taxon>Hexapoda</taxon>
        <taxon>Insecta</taxon>
        <taxon>Pterygota</taxon>
        <taxon>Neoptera</taxon>
        <taxon>Paraneoptera</taxon>
        <taxon>Hemiptera</taxon>
        <taxon>Heteroptera</taxon>
        <taxon>Panheteroptera</taxon>
        <taxon>Nepomorpha</taxon>
        <taxon>Nepidae</taxon>
        <taxon>Ranatrinae</taxon>
        <taxon>Ranatra</taxon>
    </lineage>
</organism>
<dbReference type="AlphaFoldDB" id="A0ABD0ZEC0"/>
<accession>A0ABD0ZEC0</accession>
<gene>
    <name evidence="2" type="ORF">AAG570_008483</name>
</gene>
<feature type="compositionally biased region" description="Polar residues" evidence="1">
    <location>
        <begin position="926"/>
        <end position="939"/>
    </location>
</feature>
<evidence type="ECO:0000313" key="3">
    <source>
        <dbReference type="Proteomes" id="UP001558652"/>
    </source>
</evidence>
<feature type="region of interest" description="Disordered" evidence="1">
    <location>
        <begin position="378"/>
        <end position="406"/>
    </location>
</feature>
<reference evidence="2 3" key="1">
    <citation type="submission" date="2024-07" db="EMBL/GenBank/DDBJ databases">
        <title>Chromosome-level genome assembly of the water stick insect Ranatra chinensis (Heteroptera: Nepidae).</title>
        <authorList>
            <person name="Liu X."/>
        </authorList>
    </citation>
    <scope>NUCLEOTIDE SEQUENCE [LARGE SCALE GENOMIC DNA]</scope>
    <source>
        <strain evidence="2">Cailab_2021Rc</strain>
        <tissue evidence="2">Muscle</tissue>
    </source>
</reference>
<proteinExistence type="predicted"/>
<feature type="region of interest" description="Disordered" evidence="1">
    <location>
        <begin position="631"/>
        <end position="667"/>
    </location>
</feature>
<feature type="region of interest" description="Disordered" evidence="1">
    <location>
        <begin position="875"/>
        <end position="964"/>
    </location>
</feature>
<dbReference type="EMBL" id="JBFDAA010000003">
    <property type="protein sequence ID" value="KAL1138419.1"/>
    <property type="molecule type" value="Genomic_DNA"/>
</dbReference>
<feature type="region of interest" description="Disordered" evidence="1">
    <location>
        <begin position="467"/>
        <end position="489"/>
    </location>
</feature>
<feature type="compositionally biased region" description="Low complexity" evidence="1">
    <location>
        <begin position="954"/>
        <end position="964"/>
    </location>
</feature>
<feature type="compositionally biased region" description="Basic residues" evidence="1">
    <location>
        <begin position="475"/>
        <end position="484"/>
    </location>
</feature>
<protein>
    <submittedName>
        <fullName evidence="2">Uncharacterized protein</fullName>
    </submittedName>
</protein>
<feature type="region of interest" description="Disordered" evidence="1">
    <location>
        <begin position="991"/>
        <end position="1050"/>
    </location>
</feature>
<comment type="caution">
    <text evidence="2">The sequence shown here is derived from an EMBL/GenBank/DDBJ whole genome shotgun (WGS) entry which is preliminary data.</text>
</comment>
<evidence type="ECO:0000256" key="1">
    <source>
        <dbReference type="SAM" id="MobiDB-lite"/>
    </source>
</evidence>
<sequence>MERFREEYQAGGDGKRRDTLSQRRRPCLRLSKLNNTKREVHGAQYMVFNTRYSTSNRGKLDSGVTIVKVMSVVPQWTVVLLMVSGLLVDPSLARPNQDGQFTLDDSRRPVYRGSHRYTHQRSLVDLRHKGRSNVTSNTTGTVGHLGHSLSEKAETRNNRMKGNLSLNPCASLGRCQWLAVKLLNSTDESWTHNATLFNLTGNGDEGLGISSSNMTSIYDVGNGLEVIDNGNLGKVRHDELKIDSHSFHSPIVGTTTDSKGKEADGNWTLISAQGGIRTDTLSVPKGGNFTQSLEFNLITGSHDSRNGAAAIWPKKQSPHIIFESNSESLDDLILSHTHNHEDRPIQLVPEKRPLGWSDGPIDQNVIVIEDVDPAKLPSTVKPPHTPASSKPYNHHGSYHQEKWPPRPNGVTMYPVFTVHKPQPPHHPTQSPGWVDSINDDGVGSTAGYQGWDKYHTYHTTRPPSLDSNNGWIKPSHSHTSKPSHSHTSNPVLIYVKPKPVPQASVPKPTYTAIVLETKPEQYPVHTVGTPLGPTLIFAPTESTPVKPTPKPPPAIVVIDALTEPPRPLAAPPIVAAAPPPVPPVVAADALPPAAPPVLAGVPPPVVADTPVVNGGTDINIVINSSLGPVLGGGAGPLQDTDDEEYDEGEEIQNDSPPASEVTTSKPGSNGTVSLLNYISLIYKHVSALARHRQLEFYQNKKQETTKIGVCNLPFSWSQGFEKDEFIVRSMISVNESGGGRGANIKSTTATPIGESLKTVTNQLLQAPEATDMVATDIRTPPRVKIQHRTEGISQPGKGEAFPIALEEIQSNPIKPISQNGNASWVLLTNGNQTVPNKKKVSTQPSSDHKILNVIGSTGNTGVKIGDVTKFDRKPALSNKPVVGTKKPNSTKEESTKSPSAATHESKLKNRPLTAGKVPSIQKDKNNSNLSKYNATQSAYKDTAGGKNKSVLNVPTTTPTIPTTIKNIPVHLPDIVPTTSLLIETGPVEAIDEKTTEATSTTTKQTRRPGNKKKKKNKNRRRRPTKTQLDQLESKITPEHGSNSSKIDGNTERPLSTRIYNYLAREALLQMDICIIIMIIHLELTQIRVIPKLKKQFSVRFYQE</sequence>
<keyword evidence="3" id="KW-1185">Reference proteome</keyword>
<feature type="compositionally biased region" description="Basic and acidic residues" evidence="1">
    <location>
        <begin position="1"/>
        <end position="21"/>
    </location>
</feature>
<dbReference type="Proteomes" id="UP001558652">
    <property type="component" value="Unassembled WGS sequence"/>
</dbReference>